<feature type="region of interest" description="Disordered" evidence="1">
    <location>
        <begin position="76"/>
        <end position="110"/>
    </location>
</feature>
<dbReference type="AlphaFoldDB" id="A0AAV7RG01"/>
<proteinExistence type="predicted"/>
<evidence type="ECO:0000313" key="2">
    <source>
        <dbReference type="EMBL" id="KAJ1150356.1"/>
    </source>
</evidence>
<comment type="caution">
    <text evidence="2">The sequence shown here is derived from an EMBL/GenBank/DDBJ whole genome shotgun (WGS) entry which is preliminary data.</text>
</comment>
<evidence type="ECO:0000256" key="1">
    <source>
        <dbReference type="SAM" id="MobiDB-lite"/>
    </source>
</evidence>
<organism evidence="2 3">
    <name type="scientific">Pleurodeles waltl</name>
    <name type="common">Iberian ribbed newt</name>
    <dbReference type="NCBI Taxonomy" id="8319"/>
    <lineage>
        <taxon>Eukaryota</taxon>
        <taxon>Metazoa</taxon>
        <taxon>Chordata</taxon>
        <taxon>Craniata</taxon>
        <taxon>Vertebrata</taxon>
        <taxon>Euteleostomi</taxon>
        <taxon>Amphibia</taxon>
        <taxon>Batrachia</taxon>
        <taxon>Caudata</taxon>
        <taxon>Salamandroidea</taxon>
        <taxon>Salamandridae</taxon>
        <taxon>Pleurodelinae</taxon>
        <taxon>Pleurodeles</taxon>
    </lineage>
</organism>
<feature type="region of interest" description="Disordered" evidence="1">
    <location>
        <begin position="1"/>
        <end position="60"/>
    </location>
</feature>
<evidence type="ECO:0000313" key="3">
    <source>
        <dbReference type="Proteomes" id="UP001066276"/>
    </source>
</evidence>
<gene>
    <name evidence="2" type="ORF">NDU88_003150</name>
</gene>
<protein>
    <submittedName>
        <fullName evidence="2">Uncharacterized protein</fullName>
    </submittedName>
</protein>
<name>A0AAV7RG01_PLEWA</name>
<accession>A0AAV7RG01</accession>
<dbReference type="EMBL" id="JANPWB010000009">
    <property type="protein sequence ID" value="KAJ1150356.1"/>
    <property type="molecule type" value="Genomic_DNA"/>
</dbReference>
<dbReference type="Proteomes" id="UP001066276">
    <property type="component" value="Chromosome 5"/>
</dbReference>
<sequence length="110" mass="11840">MREEACGPSSRLKPRPRMGRQASERAARMRRWPWPELLDPERLRGTGGPGGTSPQRALSLEPVERVRLVFHWGRTESTDLGPVGAPGSRGGGATSGPPKGITCGGAEWGR</sequence>
<reference evidence="2" key="1">
    <citation type="journal article" date="2022" name="bioRxiv">
        <title>Sequencing and chromosome-scale assembly of the giantPleurodeles waltlgenome.</title>
        <authorList>
            <person name="Brown T."/>
            <person name="Elewa A."/>
            <person name="Iarovenko S."/>
            <person name="Subramanian E."/>
            <person name="Araus A.J."/>
            <person name="Petzold A."/>
            <person name="Susuki M."/>
            <person name="Suzuki K.-i.T."/>
            <person name="Hayashi T."/>
            <person name="Toyoda A."/>
            <person name="Oliveira C."/>
            <person name="Osipova E."/>
            <person name="Leigh N.D."/>
            <person name="Simon A."/>
            <person name="Yun M.H."/>
        </authorList>
    </citation>
    <scope>NUCLEOTIDE SEQUENCE</scope>
    <source>
        <strain evidence="2">20211129_DDA</strain>
        <tissue evidence="2">Liver</tissue>
    </source>
</reference>
<keyword evidence="3" id="KW-1185">Reference proteome</keyword>